<accession>A0A239GXS3</accession>
<keyword evidence="4" id="KW-1185">Reference proteome</keyword>
<evidence type="ECO:0000313" key="3">
    <source>
        <dbReference type="EMBL" id="SNS73323.1"/>
    </source>
</evidence>
<dbReference type="Pfam" id="PF03432">
    <property type="entry name" value="Relaxase"/>
    <property type="match status" value="1"/>
</dbReference>
<organism evidence="3 4">
    <name type="scientific">Actinomadura mexicana</name>
    <dbReference type="NCBI Taxonomy" id="134959"/>
    <lineage>
        <taxon>Bacteria</taxon>
        <taxon>Bacillati</taxon>
        <taxon>Actinomycetota</taxon>
        <taxon>Actinomycetes</taxon>
        <taxon>Streptosporangiales</taxon>
        <taxon>Thermomonosporaceae</taxon>
        <taxon>Actinomadura</taxon>
    </lineage>
</organism>
<feature type="compositionally biased region" description="Basic and acidic residues" evidence="1">
    <location>
        <begin position="198"/>
        <end position="211"/>
    </location>
</feature>
<evidence type="ECO:0000259" key="2">
    <source>
        <dbReference type="Pfam" id="PF03432"/>
    </source>
</evidence>
<dbReference type="OrthoDB" id="4382201at2"/>
<evidence type="ECO:0000256" key="1">
    <source>
        <dbReference type="SAM" id="MobiDB-lite"/>
    </source>
</evidence>
<proteinExistence type="predicted"/>
<feature type="region of interest" description="Disordered" evidence="1">
    <location>
        <begin position="185"/>
        <end position="211"/>
    </location>
</feature>
<protein>
    <recommendedName>
        <fullName evidence="2">MobA/VirD2-like nuclease domain-containing protein</fullName>
    </recommendedName>
</protein>
<reference evidence="4" key="1">
    <citation type="submission" date="2017-06" db="EMBL/GenBank/DDBJ databases">
        <authorList>
            <person name="Varghese N."/>
            <person name="Submissions S."/>
        </authorList>
    </citation>
    <scope>NUCLEOTIDE SEQUENCE [LARGE SCALE GENOMIC DNA]</scope>
    <source>
        <strain evidence="4">DSM 44485</strain>
    </source>
</reference>
<dbReference type="InterPro" id="IPR005094">
    <property type="entry name" value="Endonuclease_MobA/VirD2"/>
</dbReference>
<name>A0A239GXS3_9ACTN</name>
<sequence length="612" mass="67013">MIWQTSCGAAFLDGRALIGKVLRGKRVQGLIRYLYGPGRRGEHRDPHIVAGFRTPAELEPALRPDGSRDFRHLDGLLDQPLALLGERNYRKPVWHLSLRAAPEDPLLSDRQWGEVAKTAMARTGLAPDGDEDAVRWIAVRHADDHIHVVATLARPDGTRPEVWNDGYRIRDACRAMERKFGLRSTAPADRTAARRPKRAETEKAARAGRGESARAVLRRRVATAAAGARTEAEFFAAVGAEGVLVRLRHSTQFTGEVTGYAVALPDDLGSSGQPVWFGGGKLASDLTLPRLRRRWAPEQVDRPGARPPSGRHLSARTTRAVLRTTVRRAADEARTPADFLELLERDGLLVRRRYSRLDPDQLTGYAVALPGGEEPAWYSGGQLADDLTLPRIRQRWGASGSGAAGGASPRDDLTPEERQAFYDDAARAAAYANSHMRRYLATNPYAAEDACWAASDVLHVAAKATGNRHLGYAADAYERAARSPYGRIPHPTSAGNALRSAARLLALTGNQNHTTVSVLVLASRLIALLETITQIRFLQQRQVQADAARRARQHLGHVTGSSAPWLEVTAQPTPARLAMAAFPTPWAPATADLHVRRTSSTPLRQEVRRHSP</sequence>
<dbReference type="AlphaFoldDB" id="A0A239GXS3"/>
<dbReference type="Proteomes" id="UP000198420">
    <property type="component" value="Unassembled WGS sequence"/>
</dbReference>
<gene>
    <name evidence="3" type="ORF">SAMN06265355_12656</name>
</gene>
<feature type="region of interest" description="Disordered" evidence="1">
    <location>
        <begin position="591"/>
        <end position="612"/>
    </location>
</feature>
<dbReference type="RefSeq" id="WP_143227458.1">
    <property type="nucleotide sequence ID" value="NZ_FZNP01000026.1"/>
</dbReference>
<dbReference type="EMBL" id="FZNP01000026">
    <property type="protein sequence ID" value="SNS73323.1"/>
    <property type="molecule type" value="Genomic_DNA"/>
</dbReference>
<evidence type="ECO:0000313" key="4">
    <source>
        <dbReference type="Proteomes" id="UP000198420"/>
    </source>
</evidence>
<feature type="domain" description="MobA/VirD2-like nuclease" evidence="2">
    <location>
        <begin position="87"/>
        <end position="182"/>
    </location>
</feature>